<dbReference type="InterPro" id="IPR005334">
    <property type="entry name" value="Tctex-1-like"/>
</dbReference>
<dbReference type="PANTHER" id="PTHR21255">
    <property type="entry name" value="T-COMPLEX-ASSOCIATED-TESTIS-EXPRESSED 1/ DYNEIN LIGHT CHAIN"/>
    <property type="match status" value="1"/>
</dbReference>
<dbReference type="Gene3D" id="3.30.1140.40">
    <property type="entry name" value="Tctex-1"/>
    <property type="match status" value="1"/>
</dbReference>
<accession>A0AAD9NEU2</accession>
<dbReference type="GO" id="GO:0045505">
    <property type="term" value="F:dynein intermediate chain binding"/>
    <property type="evidence" value="ECO:0007669"/>
    <property type="project" value="TreeGrafter"/>
</dbReference>
<comment type="caution">
    <text evidence="2">The sequence shown here is derived from an EMBL/GenBank/DDBJ whole genome shotgun (WGS) entry which is preliminary data.</text>
</comment>
<dbReference type="AlphaFoldDB" id="A0AAD9NEU2"/>
<name>A0AAD9NEU2_9ANNE</name>
<dbReference type="EMBL" id="JAODUP010000028">
    <property type="protein sequence ID" value="KAK2167395.1"/>
    <property type="molecule type" value="Genomic_DNA"/>
</dbReference>
<gene>
    <name evidence="2" type="ORF">LSH36_28g02077</name>
</gene>
<proteinExistence type="inferred from homology"/>
<dbReference type="Pfam" id="PF03645">
    <property type="entry name" value="Tctex-1"/>
    <property type="match status" value="1"/>
</dbReference>
<keyword evidence="3" id="KW-1185">Reference proteome</keyword>
<dbReference type="InterPro" id="IPR038586">
    <property type="entry name" value="Tctex-1-like_sf"/>
</dbReference>
<dbReference type="PANTHER" id="PTHR21255:SF7">
    <property type="entry name" value="DYNEIN LIGHT CHAIN TCTEX-TYPE PROTEIN 2B"/>
    <property type="match status" value="1"/>
</dbReference>
<dbReference type="GO" id="GO:0005737">
    <property type="term" value="C:cytoplasm"/>
    <property type="evidence" value="ECO:0007669"/>
    <property type="project" value="TreeGrafter"/>
</dbReference>
<evidence type="ECO:0000256" key="1">
    <source>
        <dbReference type="ARBA" id="ARBA00005361"/>
    </source>
</evidence>
<reference evidence="2" key="1">
    <citation type="journal article" date="2023" name="Mol. Biol. Evol.">
        <title>Third-Generation Sequencing Reveals the Adaptive Role of the Epigenome in Three Deep-Sea Polychaetes.</title>
        <authorList>
            <person name="Perez M."/>
            <person name="Aroh O."/>
            <person name="Sun Y."/>
            <person name="Lan Y."/>
            <person name="Juniper S.K."/>
            <person name="Young C.R."/>
            <person name="Angers B."/>
            <person name="Qian P.Y."/>
        </authorList>
    </citation>
    <scope>NUCLEOTIDE SEQUENCE</scope>
    <source>
        <strain evidence="2">P08H-3</strain>
    </source>
</reference>
<evidence type="ECO:0000313" key="2">
    <source>
        <dbReference type="EMBL" id="KAK2167395.1"/>
    </source>
</evidence>
<dbReference type="Proteomes" id="UP001208570">
    <property type="component" value="Unassembled WGS sequence"/>
</dbReference>
<sequence>MSNAHNSFGRHSASTSRSVAIITPSTQEKVISTIPENTYKLEPDVVFPVTEIKQLVEEMLEGELKDLTYSPSLGNGYALELANKIKHKVKSLNCSRYRIITFVAIGQKENGTIKLASRCLWNESHDTYTEAAYSNHSLYAVAVVYAIYLE</sequence>
<dbReference type="GO" id="GO:0007018">
    <property type="term" value="P:microtubule-based movement"/>
    <property type="evidence" value="ECO:0007669"/>
    <property type="project" value="TreeGrafter"/>
</dbReference>
<comment type="similarity">
    <text evidence="1">Belongs to the dynein light chain Tctex-type family.</text>
</comment>
<dbReference type="GO" id="GO:0005868">
    <property type="term" value="C:cytoplasmic dynein complex"/>
    <property type="evidence" value="ECO:0007669"/>
    <property type="project" value="TreeGrafter"/>
</dbReference>
<dbReference type="CDD" id="cd21451">
    <property type="entry name" value="DLC-like_TCTEX1D"/>
    <property type="match status" value="1"/>
</dbReference>
<organism evidence="2 3">
    <name type="scientific">Paralvinella palmiformis</name>
    <dbReference type="NCBI Taxonomy" id="53620"/>
    <lineage>
        <taxon>Eukaryota</taxon>
        <taxon>Metazoa</taxon>
        <taxon>Spiralia</taxon>
        <taxon>Lophotrochozoa</taxon>
        <taxon>Annelida</taxon>
        <taxon>Polychaeta</taxon>
        <taxon>Sedentaria</taxon>
        <taxon>Canalipalpata</taxon>
        <taxon>Terebellida</taxon>
        <taxon>Terebelliformia</taxon>
        <taxon>Alvinellidae</taxon>
        <taxon>Paralvinella</taxon>
    </lineage>
</organism>
<evidence type="ECO:0000313" key="3">
    <source>
        <dbReference type="Proteomes" id="UP001208570"/>
    </source>
</evidence>
<protein>
    <submittedName>
        <fullName evidence="2">Uncharacterized protein</fullName>
    </submittedName>
</protein>